<evidence type="ECO:0000313" key="2">
    <source>
        <dbReference type="Proteomes" id="UP001334084"/>
    </source>
</evidence>
<proteinExistence type="predicted"/>
<organism evidence="1 2">
    <name type="scientific">Vairimorpha necatrix</name>
    <dbReference type="NCBI Taxonomy" id="6039"/>
    <lineage>
        <taxon>Eukaryota</taxon>
        <taxon>Fungi</taxon>
        <taxon>Fungi incertae sedis</taxon>
        <taxon>Microsporidia</taxon>
        <taxon>Nosematidae</taxon>
        <taxon>Vairimorpha</taxon>
    </lineage>
</organism>
<dbReference type="EMBL" id="CP142734">
    <property type="protein sequence ID" value="WUR04450.1"/>
    <property type="molecule type" value="Genomic_DNA"/>
</dbReference>
<protein>
    <submittedName>
        <fullName evidence="1">Uncharacterized protein</fullName>
    </submittedName>
</protein>
<keyword evidence="2" id="KW-1185">Reference proteome</keyword>
<reference evidence="1" key="1">
    <citation type="journal article" date="2024" name="BMC Genomics">
        <title>Functional annotation of a divergent genome using sequence and structure-based similarity.</title>
        <authorList>
            <person name="Svedberg D."/>
            <person name="Winiger R.R."/>
            <person name="Berg A."/>
            <person name="Sharma H."/>
            <person name="Tellgren-Roth C."/>
            <person name="Debrunner-Vossbrinck B.A."/>
            <person name="Vossbrinck C.R."/>
            <person name="Barandun J."/>
        </authorList>
    </citation>
    <scope>NUCLEOTIDE SEQUENCE</scope>
    <source>
        <strain evidence="1">Illinois isolate</strain>
    </source>
</reference>
<name>A0AAX4JEN6_9MICR</name>
<dbReference type="KEGG" id="vnx:VNE69_09005"/>
<dbReference type="GeneID" id="90542284"/>
<dbReference type="AlphaFoldDB" id="A0AAX4JEN6"/>
<dbReference type="Proteomes" id="UP001334084">
    <property type="component" value="Chromosome 9"/>
</dbReference>
<dbReference type="RefSeq" id="XP_065330595.1">
    <property type="nucleotide sequence ID" value="XM_065474523.1"/>
</dbReference>
<evidence type="ECO:0000313" key="1">
    <source>
        <dbReference type="EMBL" id="WUR04450.1"/>
    </source>
</evidence>
<gene>
    <name evidence="1" type="ORF">VNE69_09005</name>
</gene>
<sequence length="89" mass="10503">MIEDINRHLSYLNYLKEIKSFDESINRVFVKERASEQVSMHIDRRFLLYSAIATLWTIEVLLDQNHQLILHYIERPGIDACGLSGNFLH</sequence>
<accession>A0AAX4JEN6</accession>